<evidence type="ECO:0000256" key="3">
    <source>
        <dbReference type="ARBA" id="ARBA00022475"/>
    </source>
</evidence>
<gene>
    <name evidence="8" type="ORF">NCTC10437_03473</name>
</gene>
<evidence type="ECO:0000256" key="7">
    <source>
        <dbReference type="SAM" id="Phobius"/>
    </source>
</evidence>
<evidence type="ECO:0000256" key="6">
    <source>
        <dbReference type="ARBA" id="ARBA00023136"/>
    </source>
</evidence>
<organism evidence="8 9">
    <name type="scientific">Mycolicibacterium aurum</name>
    <name type="common">Mycobacterium aurum</name>
    <dbReference type="NCBI Taxonomy" id="1791"/>
    <lineage>
        <taxon>Bacteria</taxon>
        <taxon>Bacillati</taxon>
        <taxon>Actinomycetota</taxon>
        <taxon>Actinomycetes</taxon>
        <taxon>Mycobacteriales</taxon>
        <taxon>Mycobacteriaceae</taxon>
        <taxon>Mycolicibacterium</taxon>
    </lineage>
</organism>
<evidence type="ECO:0000313" key="9">
    <source>
        <dbReference type="Proteomes" id="UP000279306"/>
    </source>
</evidence>
<dbReference type="InterPro" id="IPR051907">
    <property type="entry name" value="DoxX-like_oxidoreductase"/>
</dbReference>
<keyword evidence="3" id="KW-1003">Cell membrane</keyword>
<reference evidence="8 9" key="1">
    <citation type="submission" date="2018-12" db="EMBL/GenBank/DDBJ databases">
        <authorList>
            <consortium name="Pathogen Informatics"/>
        </authorList>
    </citation>
    <scope>NUCLEOTIDE SEQUENCE [LARGE SCALE GENOMIC DNA]</scope>
    <source>
        <strain evidence="8 9">NCTC10437</strain>
    </source>
</reference>
<evidence type="ECO:0000256" key="1">
    <source>
        <dbReference type="ARBA" id="ARBA00004651"/>
    </source>
</evidence>
<dbReference type="KEGG" id="mauu:NCTC10437_03473"/>
<dbReference type="PANTHER" id="PTHR33452">
    <property type="entry name" value="OXIDOREDUCTASE CATD-RELATED"/>
    <property type="match status" value="1"/>
</dbReference>
<dbReference type="Proteomes" id="UP000279306">
    <property type="component" value="Chromosome"/>
</dbReference>
<keyword evidence="6 7" id="KW-0472">Membrane</keyword>
<keyword evidence="4 7" id="KW-0812">Transmembrane</keyword>
<keyword evidence="9" id="KW-1185">Reference proteome</keyword>
<dbReference type="GO" id="GO:0005886">
    <property type="term" value="C:plasma membrane"/>
    <property type="evidence" value="ECO:0007669"/>
    <property type="project" value="UniProtKB-SubCell"/>
</dbReference>
<dbReference type="STRING" id="1791.GCA_001049355_01867"/>
<evidence type="ECO:0000313" key="8">
    <source>
        <dbReference type="EMBL" id="VEG56352.1"/>
    </source>
</evidence>
<protein>
    <submittedName>
        <fullName evidence="8">DoxX family protein</fullName>
    </submittedName>
</protein>
<feature type="transmembrane region" description="Helical" evidence="7">
    <location>
        <begin position="89"/>
        <end position="110"/>
    </location>
</feature>
<dbReference type="PANTHER" id="PTHR33452:SF4">
    <property type="entry name" value="BLL4328 PROTEIN"/>
    <property type="match status" value="1"/>
</dbReference>
<dbReference type="EMBL" id="LR134356">
    <property type="protein sequence ID" value="VEG56352.1"/>
    <property type="molecule type" value="Genomic_DNA"/>
</dbReference>
<dbReference type="Pfam" id="PF07681">
    <property type="entry name" value="DoxX"/>
    <property type="match status" value="1"/>
</dbReference>
<name>A0A448IV63_MYCAU</name>
<dbReference type="AlphaFoldDB" id="A0A448IV63"/>
<evidence type="ECO:0000256" key="2">
    <source>
        <dbReference type="ARBA" id="ARBA00006679"/>
    </source>
</evidence>
<sequence>MYAHGMTANLDARLASYSSPVLSIFRIVFGLVFTLHGTMKLFGRPLGEAVPVGTWPYWFAGVIEFVLGILITVGFFTRIAAFIASGEMAVAYFWQHWGIIGGTPASFWPFDAQMGGNGGELAILFCFAFLLLATTGAGTLSVDGRRRVGAGYAGQRAGYTRGSTTAAVPRRRGIAGLRDRFSRRG</sequence>
<proteinExistence type="inferred from homology"/>
<comment type="similarity">
    <text evidence="2">Belongs to the DoxX family.</text>
</comment>
<evidence type="ECO:0000256" key="4">
    <source>
        <dbReference type="ARBA" id="ARBA00022692"/>
    </source>
</evidence>
<accession>A0A448IV63</accession>
<comment type="subcellular location">
    <subcellularLocation>
        <location evidence="1">Cell membrane</location>
        <topology evidence="1">Multi-pass membrane protein</topology>
    </subcellularLocation>
</comment>
<feature type="transmembrane region" description="Helical" evidence="7">
    <location>
        <begin position="55"/>
        <end position="77"/>
    </location>
</feature>
<feature type="transmembrane region" description="Helical" evidence="7">
    <location>
        <begin position="21"/>
        <end position="43"/>
    </location>
</feature>
<keyword evidence="5 7" id="KW-1133">Transmembrane helix</keyword>
<feature type="transmembrane region" description="Helical" evidence="7">
    <location>
        <begin position="122"/>
        <end position="142"/>
    </location>
</feature>
<evidence type="ECO:0000256" key="5">
    <source>
        <dbReference type="ARBA" id="ARBA00022989"/>
    </source>
</evidence>
<dbReference type="InterPro" id="IPR032808">
    <property type="entry name" value="DoxX"/>
</dbReference>